<dbReference type="AlphaFoldDB" id="A0A5J5BXC6"/>
<dbReference type="InterPro" id="IPR017887">
    <property type="entry name" value="TF_TCP_subgr"/>
</dbReference>
<dbReference type="PROSITE" id="PS51369">
    <property type="entry name" value="TCP"/>
    <property type="match status" value="1"/>
</dbReference>
<dbReference type="GO" id="GO:0043565">
    <property type="term" value="F:sequence-specific DNA binding"/>
    <property type="evidence" value="ECO:0007669"/>
    <property type="project" value="TreeGrafter"/>
</dbReference>
<evidence type="ECO:0000256" key="1">
    <source>
        <dbReference type="ARBA" id="ARBA00004123"/>
    </source>
</evidence>
<feature type="region of interest" description="Disordered" evidence="6">
    <location>
        <begin position="47"/>
        <end position="78"/>
    </location>
</feature>
<feature type="region of interest" description="Disordered" evidence="6">
    <location>
        <begin position="150"/>
        <end position="173"/>
    </location>
</feature>
<dbReference type="GO" id="GO:0003700">
    <property type="term" value="F:DNA-binding transcription factor activity"/>
    <property type="evidence" value="ECO:0007669"/>
    <property type="project" value="InterPro"/>
</dbReference>
<evidence type="ECO:0000259" key="7">
    <source>
        <dbReference type="PROSITE" id="PS51369"/>
    </source>
</evidence>
<comment type="subcellular location">
    <subcellularLocation>
        <location evidence="1">Nucleus</location>
    </subcellularLocation>
</comment>
<dbReference type="GO" id="GO:0005634">
    <property type="term" value="C:nucleus"/>
    <property type="evidence" value="ECO:0007669"/>
    <property type="project" value="UniProtKB-SubCell"/>
</dbReference>
<proteinExistence type="predicted"/>
<keyword evidence="9" id="KW-1185">Reference proteome</keyword>
<evidence type="ECO:0000256" key="4">
    <source>
        <dbReference type="ARBA" id="ARBA00023163"/>
    </source>
</evidence>
<dbReference type="Pfam" id="PF03634">
    <property type="entry name" value="TCP"/>
    <property type="match status" value="1"/>
</dbReference>
<evidence type="ECO:0000256" key="5">
    <source>
        <dbReference type="ARBA" id="ARBA00023242"/>
    </source>
</evidence>
<evidence type="ECO:0000256" key="6">
    <source>
        <dbReference type="SAM" id="MobiDB-lite"/>
    </source>
</evidence>
<dbReference type="GO" id="GO:2000032">
    <property type="term" value="P:regulation of secondary shoot formation"/>
    <property type="evidence" value="ECO:0007669"/>
    <property type="project" value="TreeGrafter"/>
</dbReference>
<protein>
    <recommendedName>
        <fullName evidence="7">TCP domain-containing protein</fullName>
    </recommendedName>
</protein>
<dbReference type="PANTHER" id="PTHR31072">
    <property type="entry name" value="TRANSCRIPTION FACTOR TCP4-RELATED"/>
    <property type="match status" value="1"/>
</dbReference>
<gene>
    <name evidence="8" type="ORF">F0562_004252</name>
</gene>
<evidence type="ECO:0000256" key="3">
    <source>
        <dbReference type="ARBA" id="ARBA00023125"/>
    </source>
</evidence>
<evidence type="ECO:0000313" key="9">
    <source>
        <dbReference type="Proteomes" id="UP000325577"/>
    </source>
</evidence>
<dbReference type="EMBL" id="CM018032">
    <property type="protein sequence ID" value="KAA8547823.1"/>
    <property type="molecule type" value="Genomic_DNA"/>
</dbReference>
<sequence length="173" mass="19154">MAMTFSFITTTICSWVTCYLPMLRLSRLFPSMAGSNKATMSTNQVINGLNGDDHYDSSPKKKPVKKDRHSKIYTSQGPRDRRVRLSIGIARKFFDLQDMLGFDKASKTLDWLFIKSKTAINALEAEQMKHSCSGGSKSLSSASECEVVSGTNEAADNGDPSGIVFKEEPIDER</sequence>
<dbReference type="OrthoDB" id="1896834at2759"/>
<keyword evidence="4" id="KW-0804">Transcription</keyword>
<dbReference type="Proteomes" id="UP000325577">
    <property type="component" value="Linkage Group LG1"/>
</dbReference>
<feature type="compositionally biased region" description="Basic residues" evidence="6">
    <location>
        <begin position="60"/>
        <end position="71"/>
    </location>
</feature>
<keyword evidence="5" id="KW-0539">Nucleus</keyword>
<evidence type="ECO:0000256" key="2">
    <source>
        <dbReference type="ARBA" id="ARBA00023015"/>
    </source>
</evidence>
<feature type="domain" description="TCP" evidence="7">
    <location>
        <begin position="65"/>
        <end position="123"/>
    </location>
</feature>
<name>A0A5J5BXC6_9ASTE</name>
<dbReference type="InterPro" id="IPR005333">
    <property type="entry name" value="Transcription_factor_TCP"/>
</dbReference>
<reference evidence="8 9" key="1">
    <citation type="submission" date="2019-09" db="EMBL/GenBank/DDBJ databases">
        <title>A chromosome-level genome assembly of the Chinese tupelo Nyssa sinensis.</title>
        <authorList>
            <person name="Yang X."/>
            <person name="Kang M."/>
            <person name="Yang Y."/>
            <person name="Xiong H."/>
            <person name="Wang M."/>
            <person name="Zhang Z."/>
            <person name="Wang Z."/>
            <person name="Wu H."/>
            <person name="Ma T."/>
            <person name="Liu J."/>
            <person name="Xi Z."/>
        </authorList>
    </citation>
    <scope>NUCLEOTIDE SEQUENCE [LARGE SCALE GENOMIC DNA]</scope>
    <source>
        <strain evidence="8">J267</strain>
        <tissue evidence="8">Leaf</tissue>
    </source>
</reference>
<keyword evidence="2" id="KW-0805">Transcription regulation</keyword>
<organism evidence="8 9">
    <name type="scientific">Nyssa sinensis</name>
    <dbReference type="NCBI Taxonomy" id="561372"/>
    <lineage>
        <taxon>Eukaryota</taxon>
        <taxon>Viridiplantae</taxon>
        <taxon>Streptophyta</taxon>
        <taxon>Embryophyta</taxon>
        <taxon>Tracheophyta</taxon>
        <taxon>Spermatophyta</taxon>
        <taxon>Magnoliopsida</taxon>
        <taxon>eudicotyledons</taxon>
        <taxon>Gunneridae</taxon>
        <taxon>Pentapetalae</taxon>
        <taxon>asterids</taxon>
        <taxon>Cornales</taxon>
        <taxon>Nyssaceae</taxon>
        <taxon>Nyssa</taxon>
    </lineage>
</organism>
<keyword evidence="3" id="KW-0238">DNA-binding</keyword>
<dbReference type="PANTHER" id="PTHR31072:SF224">
    <property type="entry name" value="TRANSCRIPTION FACTOR TCP1"/>
    <property type="match status" value="1"/>
</dbReference>
<accession>A0A5J5BXC6</accession>
<evidence type="ECO:0000313" key="8">
    <source>
        <dbReference type="EMBL" id="KAA8547823.1"/>
    </source>
</evidence>